<dbReference type="CDD" id="cd14332">
    <property type="entry name" value="UBA_RuvA_C"/>
    <property type="match status" value="1"/>
</dbReference>
<dbReference type="OrthoDB" id="5293449at2"/>
<evidence type="ECO:0000256" key="1">
    <source>
        <dbReference type="ARBA" id="ARBA00022490"/>
    </source>
</evidence>
<evidence type="ECO:0000256" key="5">
    <source>
        <dbReference type="ARBA" id="ARBA00023204"/>
    </source>
</evidence>
<reference evidence="9 10" key="1">
    <citation type="journal article" date="2015" name="Genome Announc.">
        <title>Virulence Factor Genes Detected in the Complete Genome Sequence of Corynebacterium uterequi DSM 45634, Isolated from the Uterus of a Maiden Mare.</title>
        <authorList>
            <person name="Ruckert C."/>
            <person name="Kriete M."/>
            <person name="Jaenicke S."/>
            <person name="Winkler A."/>
            <person name="Tauch A."/>
        </authorList>
    </citation>
    <scope>NUCLEOTIDE SEQUENCE [LARGE SCALE GENOMIC DNA]</scope>
    <source>
        <strain evidence="9 10">DSM 45634</strain>
    </source>
</reference>
<dbReference type="SUPFAM" id="SSF46929">
    <property type="entry name" value="DNA helicase RuvA subunit, C-terminal domain"/>
    <property type="match status" value="1"/>
</dbReference>
<dbReference type="InterPro" id="IPR010994">
    <property type="entry name" value="RuvA_2-like"/>
</dbReference>
<comment type="subcellular location">
    <subcellularLocation>
        <location evidence="6">Cytoplasm</location>
    </subcellularLocation>
</comment>
<dbReference type="Gene3D" id="1.10.150.20">
    <property type="entry name" value="5' to 3' exonuclease, C-terminal subdomain"/>
    <property type="match status" value="1"/>
</dbReference>
<feature type="domain" description="Holliday junction DNA helicase RuvA C-terminal" evidence="8">
    <location>
        <begin position="154"/>
        <end position="199"/>
    </location>
</feature>
<dbReference type="GO" id="GO:0009379">
    <property type="term" value="C:Holliday junction helicase complex"/>
    <property type="evidence" value="ECO:0007669"/>
    <property type="project" value="InterPro"/>
</dbReference>
<dbReference type="PATRIC" id="fig|1072256.5.peg.1232"/>
<dbReference type="RefSeq" id="WP_047259689.1">
    <property type="nucleotide sequence ID" value="NZ_CP011546.1"/>
</dbReference>
<keyword evidence="9" id="KW-0347">Helicase</keyword>
<evidence type="ECO:0000256" key="2">
    <source>
        <dbReference type="ARBA" id="ARBA00022763"/>
    </source>
</evidence>
<dbReference type="GO" id="GO:0048476">
    <property type="term" value="C:Holliday junction resolvase complex"/>
    <property type="evidence" value="ECO:0007669"/>
    <property type="project" value="UniProtKB-UniRule"/>
</dbReference>
<dbReference type="InterPro" id="IPR000085">
    <property type="entry name" value="RuvA"/>
</dbReference>
<keyword evidence="9" id="KW-0067">ATP-binding</keyword>
<gene>
    <name evidence="6 9" type="primary">ruvA</name>
    <name evidence="9" type="ORF">CUTER_06210</name>
</gene>
<evidence type="ECO:0000313" key="9">
    <source>
        <dbReference type="EMBL" id="AKK11238.1"/>
    </source>
</evidence>
<comment type="domain">
    <text evidence="6">Has three domains with a flexible linker between the domains II and III and assumes an 'L' shape. Domain III is highly mobile and contacts RuvB.</text>
</comment>
<organism evidence="9 10">
    <name type="scientific">Corynebacterium uterequi</name>
    <dbReference type="NCBI Taxonomy" id="1072256"/>
    <lineage>
        <taxon>Bacteria</taxon>
        <taxon>Bacillati</taxon>
        <taxon>Actinomycetota</taxon>
        <taxon>Actinomycetes</taxon>
        <taxon>Mycobacteriales</taxon>
        <taxon>Corynebacteriaceae</taxon>
        <taxon>Corynebacterium</taxon>
    </lineage>
</organism>
<dbReference type="Pfam" id="PF14520">
    <property type="entry name" value="HHH_5"/>
    <property type="match status" value="1"/>
</dbReference>
<evidence type="ECO:0000259" key="7">
    <source>
        <dbReference type="Pfam" id="PF01330"/>
    </source>
</evidence>
<evidence type="ECO:0000256" key="4">
    <source>
        <dbReference type="ARBA" id="ARBA00023172"/>
    </source>
</evidence>
<keyword evidence="1 6" id="KW-0963">Cytoplasm</keyword>
<dbReference type="HAMAP" id="MF_00031">
    <property type="entry name" value="DNA_HJ_migration_RuvA"/>
    <property type="match status" value="1"/>
</dbReference>
<protein>
    <recommendedName>
        <fullName evidence="6">Holliday junction branch migration complex subunit RuvA</fullName>
    </recommendedName>
</protein>
<dbReference type="InterPro" id="IPR013849">
    <property type="entry name" value="DNA_helicase_Holl-junc_RuvA_I"/>
</dbReference>
<dbReference type="GO" id="GO:0009378">
    <property type="term" value="F:four-way junction helicase activity"/>
    <property type="evidence" value="ECO:0007669"/>
    <property type="project" value="InterPro"/>
</dbReference>
<keyword evidence="4 6" id="KW-0233">DNA recombination</keyword>
<reference evidence="10" key="2">
    <citation type="submission" date="2015-05" db="EMBL/GenBank/DDBJ databases">
        <title>Complete genome sequence of Corynebacterium uterequi DSM 45634, isolated from the uterus of a maiden mare.</title>
        <authorList>
            <person name="Ruckert C."/>
            <person name="Albersmeier A."/>
            <person name="Winkler A."/>
            <person name="Tauch A."/>
        </authorList>
    </citation>
    <scope>NUCLEOTIDE SEQUENCE [LARGE SCALE GENOMIC DNA]</scope>
    <source>
        <strain evidence="10">DSM 45634</strain>
    </source>
</reference>
<evidence type="ECO:0000256" key="3">
    <source>
        <dbReference type="ARBA" id="ARBA00023125"/>
    </source>
</evidence>
<dbReference type="STRING" id="1072256.CUTER_06210"/>
<dbReference type="GO" id="GO:0005524">
    <property type="term" value="F:ATP binding"/>
    <property type="evidence" value="ECO:0007669"/>
    <property type="project" value="InterPro"/>
</dbReference>
<dbReference type="EMBL" id="CP011546">
    <property type="protein sequence ID" value="AKK11238.1"/>
    <property type="molecule type" value="Genomic_DNA"/>
</dbReference>
<dbReference type="SUPFAM" id="SSF47781">
    <property type="entry name" value="RuvA domain 2-like"/>
    <property type="match status" value="1"/>
</dbReference>
<dbReference type="Pfam" id="PF01330">
    <property type="entry name" value="RuvA_N"/>
    <property type="match status" value="1"/>
</dbReference>
<evidence type="ECO:0000256" key="6">
    <source>
        <dbReference type="HAMAP-Rule" id="MF_00031"/>
    </source>
</evidence>
<keyword evidence="9" id="KW-0547">Nucleotide-binding</keyword>
<sequence length="202" mass="20682">MIACLRGNVVAIGADNAVIECAGVGYRFLAAPATLAGLRRGQEATVITHLVVKEDSLTLYGFSGEEQREMFLLLQTVSGLGPKLALACLGCFGPGEIARAVAASDAKTLQTIPGVGKRMADRLVVELKDKVAAFAPAESEAEVTAPLPAGAAQVAQQVTEALVGLGFTDRVAGPVVEGVVAENPDITTAAALRTSLAQLGRA</sequence>
<dbReference type="GO" id="GO:0000400">
    <property type="term" value="F:four-way junction DNA binding"/>
    <property type="evidence" value="ECO:0007669"/>
    <property type="project" value="UniProtKB-UniRule"/>
</dbReference>
<evidence type="ECO:0000259" key="8">
    <source>
        <dbReference type="Pfam" id="PF07499"/>
    </source>
</evidence>
<feature type="region of interest" description="Domain III" evidence="6">
    <location>
        <begin position="152"/>
        <end position="202"/>
    </location>
</feature>
<dbReference type="Gene3D" id="2.40.50.140">
    <property type="entry name" value="Nucleic acid-binding proteins"/>
    <property type="match status" value="1"/>
</dbReference>
<comment type="caution">
    <text evidence="6">Lacks conserved residue(s) required for the propagation of feature annotation.</text>
</comment>
<comment type="subunit">
    <text evidence="6">Homotetramer. Forms an RuvA(8)-RuvB(12)-Holliday junction (HJ) complex. HJ DNA is sandwiched between 2 RuvA tetramers; dsDNA enters through RuvA and exits via RuvB. An RuvB hexamer assembles on each DNA strand where it exits the tetramer. Each RuvB hexamer is contacted by two RuvA subunits (via domain III) on 2 adjacent RuvB subunits; this complex drives branch migration. In the full resolvosome a probable DNA-RuvA(4)-RuvB(12)-RuvC(2) complex forms which resolves the HJ.</text>
</comment>
<accession>A0A0G3HH41</accession>
<dbReference type="KEGG" id="cut:CUTER_06210"/>
<dbReference type="GO" id="GO:0005737">
    <property type="term" value="C:cytoplasm"/>
    <property type="evidence" value="ECO:0007669"/>
    <property type="project" value="UniProtKB-SubCell"/>
</dbReference>
<dbReference type="AlphaFoldDB" id="A0A0G3HH41"/>
<evidence type="ECO:0000313" key="10">
    <source>
        <dbReference type="Proteomes" id="UP000035548"/>
    </source>
</evidence>
<keyword evidence="10" id="KW-1185">Reference proteome</keyword>
<dbReference type="Gene3D" id="1.10.8.10">
    <property type="entry name" value="DNA helicase RuvA subunit, C-terminal domain"/>
    <property type="match status" value="1"/>
</dbReference>
<keyword evidence="9" id="KW-0378">Hydrolase</keyword>
<keyword evidence="5 6" id="KW-0234">DNA repair</keyword>
<dbReference type="GO" id="GO:0016787">
    <property type="term" value="F:hydrolase activity"/>
    <property type="evidence" value="ECO:0007669"/>
    <property type="project" value="UniProtKB-KW"/>
</dbReference>
<dbReference type="GO" id="GO:0006310">
    <property type="term" value="P:DNA recombination"/>
    <property type="evidence" value="ECO:0007669"/>
    <property type="project" value="UniProtKB-UniRule"/>
</dbReference>
<dbReference type="InterPro" id="IPR011114">
    <property type="entry name" value="RuvA_C"/>
</dbReference>
<comment type="function">
    <text evidence="6">The RuvA-RuvB-RuvC complex processes Holliday junction (HJ) DNA during genetic recombination and DNA repair, while the RuvA-RuvB complex plays an important role in the rescue of blocked DNA replication forks via replication fork reversal (RFR). RuvA specifically binds to HJ cruciform DNA, conferring on it an open structure. The RuvB hexamer acts as an ATP-dependent pump, pulling dsDNA into and through the RuvAB complex. HJ branch migration allows RuvC to scan DNA until it finds its consensus sequence, where it cleaves and resolves the cruciform DNA.</text>
</comment>
<dbReference type="InterPro" id="IPR036267">
    <property type="entry name" value="RuvA_C_sf"/>
</dbReference>
<feature type="domain" description="DNA helicase Holliday junction RuvA type" evidence="7">
    <location>
        <begin position="1"/>
        <end position="61"/>
    </location>
</feature>
<dbReference type="GO" id="GO:0006281">
    <property type="term" value="P:DNA repair"/>
    <property type="evidence" value="ECO:0007669"/>
    <property type="project" value="UniProtKB-UniRule"/>
</dbReference>
<proteinExistence type="inferred from homology"/>
<keyword evidence="3 6" id="KW-0238">DNA-binding</keyword>
<dbReference type="SUPFAM" id="SSF50249">
    <property type="entry name" value="Nucleic acid-binding proteins"/>
    <property type="match status" value="1"/>
</dbReference>
<name>A0A0G3HH41_9CORY</name>
<dbReference type="NCBIfam" id="TIGR00084">
    <property type="entry name" value="ruvA"/>
    <property type="match status" value="1"/>
</dbReference>
<dbReference type="Pfam" id="PF07499">
    <property type="entry name" value="RuvA_C"/>
    <property type="match status" value="1"/>
</dbReference>
<dbReference type="InterPro" id="IPR012340">
    <property type="entry name" value="NA-bd_OB-fold"/>
</dbReference>
<dbReference type="Proteomes" id="UP000035548">
    <property type="component" value="Chromosome"/>
</dbReference>
<comment type="similarity">
    <text evidence="6">Belongs to the RuvA family.</text>
</comment>
<keyword evidence="2 6" id="KW-0227">DNA damage</keyword>